<keyword evidence="1" id="KW-0732">Signal</keyword>
<evidence type="ECO:0000313" key="2">
    <source>
        <dbReference type="EMBL" id="OAF70237.1"/>
    </source>
</evidence>
<protein>
    <submittedName>
        <fullName evidence="2">Uncharacterized protein</fullName>
    </submittedName>
</protein>
<proteinExistence type="predicted"/>
<feature type="signal peptide" evidence="1">
    <location>
        <begin position="1"/>
        <end position="18"/>
    </location>
</feature>
<dbReference type="Proteomes" id="UP000078046">
    <property type="component" value="Unassembled WGS sequence"/>
</dbReference>
<name>A0A177B7G0_9BILA</name>
<evidence type="ECO:0000313" key="3">
    <source>
        <dbReference type="Proteomes" id="UP000078046"/>
    </source>
</evidence>
<keyword evidence="3" id="KW-1185">Reference proteome</keyword>
<accession>A0A177B7G0</accession>
<gene>
    <name evidence="2" type="ORF">A3Q56_02022</name>
</gene>
<feature type="chain" id="PRO_5008056876" evidence="1">
    <location>
        <begin position="19"/>
        <end position="251"/>
    </location>
</feature>
<organism evidence="2 3">
    <name type="scientific">Intoshia linei</name>
    <dbReference type="NCBI Taxonomy" id="1819745"/>
    <lineage>
        <taxon>Eukaryota</taxon>
        <taxon>Metazoa</taxon>
        <taxon>Spiralia</taxon>
        <taxon>Lophotrochozoa</taxon>
        <taxon>Mesozoa</taxon>
        <taxon>Orthonectida</taxon>
        <taxon>Rhopaluridae</taxon>
        <taxon>Intoshia</taxon>
    </lineage>
</organism>
<reference evidence="2 3" key="1">
    <citation type="submission" date="2016-04" db="EMBL/GenBank/DDBJ databases">
        <title>The genome of Intoshia linei affirms orthonectids as highly simplified spiralians.</title>
        <authorList>
            <person name="Mikhailov K.V."/>
            <person name="Slusarev G.S."/>
            <person name="Nikitin M.A."/>
            <person name="Logacheva M.D."/>
            <person name="Penin A."/>
            <person name="Aleoshin V."/>
            <person name="Panchin Y.V."/>
        </authorList>
    </citation>
    <scope>NUCLEOTIDE SEQUENCE [LARGE SCALE GENOMIC DNA]</scope>
    <source>
        <strain evidence="2">Intl2013</strain>
        <tissue evidence="2">Whole animal</tissue>
    </source>
</reference>
<sequence>MEIVKLLLIIQLWTSSLCKLLSLQCNDIINSDNFDISYNDIKYIKEEMDKIDAEYIAKSTGGDVNGVIDEYEDRMSAEILKLFPDFKKDTLIQLLHVDEIQLNENNENDNSFTTHYKHIAKMYNLLYALNNKKTKNNYKIQIMYNDHNITEISDLSVTQSYMIRENFIHKYPNNPIYEWTTTPSRQYWKYTGPIGTIGTNGLNTNGEPRPPYYKRISYKNPIHCKIEAASLLRLRIILQLPVITEDNFLAN</sequence>
<dbReference type="AlphaFoldDB" id="A0A177B7G0"/>
<dbReference type="EMBL" id="LWCA01000171">
    <property type="protein sequence ID" value="OAF70237.1"/>
    <property type="molecule type" value="Genomic_DNA"/>
</dbReference>
<evidence type="ECO:0000256" key="1">
    <source>
        <dbReference type="SAM" id="SignalP"/>
    </source>
</evidence>
<comment type="caution">
    <text evidence="2">The sequence shown here is derived from an EMBL/GenBank/DDBJ whole genome shotgun (WGS) entry which is preliminary data.</text>
</comment>